<evidence type="ECO:0000259" key="2">
    <source>
        <dbReference type="Pfam" id="PF01464"/>
    </source>
</evidence>
<accession>A0ABX5LJM0</accession>
<name>A0ABX5LJM0_9BACT</name>
<dbReference type="PANTHER" id="PTHR37423">
    <property type="entry name" value="SOLUBLE LYTIC MUREIN TRANSGLYCOSYLASE-RELATED"/>
    <property type="match status" value="1"/>
</dbReference>
<evidence type="ECO:0000313" key="3">
    <source>
        <dbReference type="EMBL" id="PWK93108.1"/>
    </source>
</evidence>
<dbReference type="Pfam" id="PF01464">
    <property type="entry name" value="SLT"/>
    <property type="match status" value="1"/>
</dbReference>
<comment type="caution">
    <text evidence="3">The sequence shown here is derived from an EMBL/GenBank/DDBJ whole genome shotgun (WGS) entry which is preliminary data.</text>
</comment>
<dbReference type="PANTHER" id="PTHR37423:SF2">
    <property type="entry name" value="MEMBRANE-BOUND LYTIC MUREIN TRANSGLYCOSYLASE C"/>
    <property type="match status" value="1"/>
</dbReference>
<dbReference type="RefSeq" id="WP_106198465.1">
    <property type="nucleotide sequence ID" value="NZ_JAXEIU010000039.1"/>
</dbReference>
<dbReference type="InterPro" id="IPR023346">
    <property type="entry name" value="Lysozyme-like_dom_sf"/>
</dbReference>
<dbReference type="SUPFAM" id="SSF53955">
    <property type="entry name" value="Lysozyme-like"/>
    <property type="match status" value="1"/>
</dbReference>
<evidence type="ECO:0000313" key="4">
    <source>
        <dbReference type="Proteomes" id="UP000245523"/>
    </source>
</evidence>
<feature type="domain" description="Transglycosylase SLT" evidence="2">
    <location>
        <begin position="95"/>
        <end position="206"/>
    </location>
</feature>
<sequence length="237" mass="26716">MKDNVRLSSISSGIFLTLFALILATFAGAWAYHLIQSKRIAAEEIRLRKDLADGNRYRAWTLDYAQIYLALDILSKNRMTQNQKFKLSEEIWMISRNYGFDPLLIPSIVFQESKGNPNAKGRFRSGAESGAYGLMQLKVPTAQAIGKRFGISVESAEDLMRPEVSIIVGSAYLMRLVGRYGNLKKAIIAYNIGQGGVDAKIRSREAIPTFYYEEVLAKYRKLKRLVSERLGEGAQDF</sequence>
<comment type="similarity">
    <text evidence="1">Belongs to the transglycosylase Slt family.</text>
</comment>
<reference evidence="3 4" key="1">
    <citation type="submission" date="2018-05" db="EMBL/GenBank/DDBJ databases">
        <title>Animal gut microbial communities from fecal samples from Wisconsin, USA.</title>
        <authorList>
            <person name="Neumann A."/>
        </authorList>
    </citation>
    <scope>NUCLEOTIDE SEQUENCE [LARGE SCALE GENOMIC DNA]</scope>
    <source>
        <strain evidence="3 4">UWS4</strain>
    </source>
</reference>
<proteinExistence type="inferred from homology"/>
<protein>
    <submittedName>
        <fullName evidence="3">Transglycosylase-like protein with SLT domain</fullName>
    </submittedName>
</protein>
<dbReference type="EMBL" id="QGHD01000032">
    <property type="protein sequence ID" value="PWK93108.1"/>
    <property type="molecule type" value="Genomic_DNA"/>
</dbReference>
<dbReference type="InterPro" id="IPR008258">
    <property type="entry name" value="Transglycosylase_SLT_dom_1"/>
</dbReference>
<organism evidence="3 4">
    <name type="scientific">Hallerella porci</name>
    <dbReference type="NCBI Taxonomy" id="1945871"/>
    <lineage>
        <taxon>Bacteria</taxon>
        <taxon>Pseudomonadati</taxon>
        <taxon>Fibrobacterota</taxon>
        <taxon>Fibrobacteria</taxon>
        <taxon>Fibrobacterales</taxon>
        <taxon>Fibrobacteraceae</taxon>
        <taxon>Hallerella</taxon>
    </lineage>
</organism>
<gene>
    <name evidence="3" type="ORF">B0H50_1327</name>
</gene>
<keyword evidence="4" id="KW-1185">Reference proteome</keyword>
<evidence type="ECO:0000256" key="1">
    <source>
        <dbReference type="ARBA" id="ARBA00007734"/>
    </source>
</evidence>
<dbReference type="Proteomes" id="UP000245523">
    <property type="component" value="Unassembled WGS sequence"/>
</dbReference>
<dbReference type="Gene3D" id="1.10.530.10">
    <property type="match status" value="1"/>
</dbReference>